<reference evidence="3" key="1">
    <citation type="submission" date="2023-08" db="EMBL/GenBank/DDBJ databases">
        <title>A de novo genome assembly of Solanum verrucosum Schlechtendal, a Mexican diploid species geographically isolated from the other diploid A-genome species in potato relatives.</title>
        <authorList>
            <person name="Hosaka K."/>
        </authorList>
    </citation>
    <scope>NUCLEOTIDE SEQUENCE</scope>
    <source>
        <tissue evidence="3">Young leaves</tissue>
    </source>
</reference>
<name>A0AAF0QRJ9_SOLVR</name>
<feature type="domain" description="Chromo" evidence="1">
    <location>
        <begin position="165"/>
        <end position="211"/>
    </location>
</feature>
<gene>
    <name evidence="3" type="ORF">MTR67_018866</name>
</gene>
<keyword evidence="4" id="KW-1185">Reference proteome</keyword>
<dbReference type="AlphaFoldDB" id="A0AAF0QRJ9"/>
<evidence type="ECO:0000259" key="2">
    <source>
        <dbReference type="Pfam" id="PF24626"/>
    </source>
</evidence>
<dbReference type="InterPro" id="IPR056924">
    <property type="entry name" value="SH3_Tf2-1"/>
</dbReference>
<dbReference type="Gene3D" id="3.30.420.10">
    <property type="entry name" value="Ribonuclease H-like superfamily/Ribonuclease H"/>
    <property type="match status" value="1"/>
</dbReference>
<evidence type="ECO:0000313" key="4">
    <source>
        <dbReference type="Proteomes" id="UP001234989"/>
    </source>
</evidence>
<dbReference type="Pfam" id="PF24626">
    <property type="entry name" value="SH3_Tf2-1"/>
    <property type="match status" value="1"/>
</dbReference>
<dbReference type="SUPFAM" id="SSF54160">
    <property type="entry name" value="Chromo domain-like"/>
    <property type="match status" value="1"/>
</dbReference>
<accession>A0AAF0QRJ9</accession>
<dbReference type="EMBL" id="CP133615">
    <property type="protein sequence ID" value="WMV25481.1"/>
    <property type="molecule type" value="Genomic_DNA"/>
</dbReference>
<evidence type="ECO:0000313" key="3">
    <source>
        <dbReference type="EMBL" id="WMV25481.1"/>
    </source>
</evidence>
<dbReference type="PANTHER" id="PTHR46148:SF56">
    <property type="entry name" value="RETROTRANSPOSON PROTEIN"/>
    <property type="match status" value="1"/>
</dbReference>
<dbReference type="PANTHER" id="PTHR46148">
    <property type="entry name" value="CHROMO DOMAIN-CONTAINING PROTEIN"/>
    <property type="match status" value="1"/>
</dbReference>
<dbReference type="InterPro" id="IPR023780">
    <property type="entry name" value="Chromo_domain"/>
</dbReference>
<dbReference type="InterPro" id="IPR016197">
    <property type="entry name" value="Chromo-like_dom_sf"/>
</dbReference>
<dbReference type="SUPFAM" id="SSF53098">
    <property type="entry name" value="Ribonuclease H-like"/>
    <property type="match status" value="1"/>
</dbReference>
<dbReference type="InterPro" id="IPR036397">
    <property type="entry name" value="RNaseH_sf"/>
</dbReference>
<evidence type="ECO:0008006" key="5">
    <source>
        <dbReference type="Google" id="ProtNLM"/>
    </source>
</evidence>
<organism evidence="3 4">
    <name type="scientific">Solanum verrucosum</name>
    <dbReference type="NCBI Taxonomy" id="315347"/>
    <lineage>
        <taxon>Eukaryota</taxon>
        <taxon>Viridiplantae</taxon>
        <taxon>Streptophyta</taxon>
        <taxon>Embryophyta</taxon>
        <taxon>Tracheophyta</taxon>
        <taxon>Spermatophyta</taxon>
        <taxon>Magnoliopsida</taxon>
        <taxon>eudicotyledons</taxon>
        <taxon>Gunneridae</taxon>
        <taxon>Pentapetalae</taxon>
        <taxon>asterids</taxon>
        <taxon>lamiids</taxon>
        <taxon>Solanales</taxon>
        <taxon>Solanaceae</taxon>
        <taxon>Solanoideae</taxon>
        <taxon>Solaneae</taxon>
        <taxon>Solanum</taxon>
    </lineage>
</organism>
<proteinExistence type="predicted"/>
<dbReference type="GO" id="GO:0003676">
    <property type="term" value="F:nucleic acid binding"/>
    <property type="evidence" value="ECO:0007669"/>
    <property type="project" value="InterPro"/>
</dbReference>
<dbReference type="Pfam" id="PF00385">
    <property type="entry name" value="Chromo"/>
    <property type="match status" value="1"/>
</dbReference>
<dbReference type="Proteomes" id="UP001234989">
    <property type="component" value="Chromosome 4"/>
</dbReference>
<evidence type="ECO:0000259" key="1">
    <source>
        <dbReference type="Pfam" id="PF00385"/>
    </source>
</evidence>
<sequence>MLRACVIDFKGNWGDHLPLIEFAYNNSYHSSIQMAPYEALYGRRCRSPIGWFEVAQSHQKSYTDGMRRELEFEIDDWVYLKVSPMNGIMRFGKKGKLSPRYIGPYKISKRIGKVAYELELPQDLAAVHPIFHVSMLKKCMGDTSLIIPTEDIGIKDSLSYEEVPVKILDRQVCKLRTREVASVKILWRNQFVEEATWEAEEDMKKRYPHLFEPGEILDEGTNSLLSTL</sequence>
<dbReference type="InterPro" id="IPR012337">
    <property type="entry name" value="RNaseH-like_sf"/>
</dbReference>
<protein>
    <recommendedName>
        <fullName evidence="5">Polyprotein</fullName>
    </recommendedName>
</protein>
<feature type="domain" description="Tf2-1-like SH3-like" evidence="2">
    <location>
        <begin position="76"/>
        <end position="139"/>
    </location>
</feature>